<dbReference type="Proteomes" id="UP000061362">
    <property type="component" value="Chromosome"/>
</dbReference>
<dbReference type="EMBL" id="CP008822">
    <property type="protein sequence ID" value="AIM27528.1"/>
    <property type="molecule type" value="Genomic_DNA"/>
</dbReference>
<dbReference type="GeneID" id="91755886"/>
<evidence type="ECO:0000313" key="11">
    <source>
        <dbReference type="Proteomes" id="UP000062475"/>
    </source>
</evidence>
<evidence type="ECO:0000313" key="4">
    <source>
        <dbReference type="EMBL" id="AKV78884.1"/>
    </source>
</evidence>
<evidence type="ECO:0000313" key="2">
    <source>
        <dbReference type="EMBL" id="AKV74393.1"/>
    </source>
</evidence>
<dbReference type="EMBL" id="CP012175">
    <property type="protein sequence ID" value="AKV81129.1"/>
    <property type="molecule type" value="Genomic_DNA"/>
</dbReference>
<evidence type="ECO:0000313" key="12">
    <source>
        <dbReference type="Proteomes" id="UP000068832"/>
    </source>
</evidence>
<sequence>MSEVVSVRLKREVIREIDELVSLGLFSSRNEALSFIISEGLKEAEEWRRVLDRSKKVGVPLLDKPLEDFLSERDRY</sequence>
<accession>A0A088E6C1</accession>
<reference evidence="6 8" key="3">
    <citation type="submission" date="2015-07" db="EMBL/GenBank/DDBJ databases">
        <title>Physiological, transcriptional responses and genome re-sequencing of acid resistant extremely thermoacidophilic Metallosphaera sedula SARC-M1.</title>
        <authorList>
            <person name="Ai C."/>
            <person name="McCarthy S."/>
            <person name="Eckrich V."/>
            <person name="Rudrappa D."/>
            <person name="Qiu G."/>
            <person name="Blum P."/>
        </authorList>
    </citation>
    <scope>NUCLEOTIDE SEQUENCE [LARGE SCALE GENOMIC DNA]</scope>
    <source>
        <strain evidence="6 8">SARC-M1</strain>
    </source>
</reference>
<dbReference type="AlphaFoldDB" id="A0A088E6C1"/>
<dbReference type="Proteomes" id="UP000056255">
    <property type="component" value="Chromosome"/>
</dbReference>
<dbReference type="Proteomes" id="UP000029084">
    <property type="component" value="Chromosome"/>
</dbReference>
<reference evidence="9 10" key="2">
    <citation type="journal article" date="2015" name="Genome Announc.">
        <title>Complete Genome Sequences of Evolved Arsenate-Resistant Metallosphaera sedula Strains.</title>
        <authorList>
            <person name="Ai C."/>
            <person name="McCarthy S."/>
            <person name="Schackwitz W."/>
            <person name="Martin J."/>
            <person name="Lipzen A."/>
            <person name="Blum P."/>
        </authorList>
    </citation>
    <scope>NUCLEOTIDE SEQUENCE [LARGE SCALE GENOMIC DNA]</scope>
    <source>
        <strain evidence="4 10">ARS120-1</strain>
        <strain evidence="5 9">ARS120-2</strain>
        <strain evidence="2 12">ARS50-1</strain>
        <strain evidence="3 11">ARS50-2</strain>
    </source>
</reference>
<evidence type="ECO:0000313" key="3">
    <source>
        <dbReference type="EMBL" id="AKV76632.1"/>
    </source>
</evidence>
<dbReference type="CDD" id="cd22231">
    <property type="entry name" value="RHH_NikR_HicB-like"/>
    <property type="match status" value="1"/>
</dbReference>
<dbReference type="EMBL" id="CP012172">
    <property type="protein sequence ID" value="AKV74393.1"/>
    <property type="molecule type" value="Genomic_DNA"/>
</dbReference>
<evidence type="ECO:0000313" key="1">
    <source>
        <dbReference type="EMBL" id="AIM27528.1"/>
    </source>
</evidence>
<dbReference type="EMBL" id="CP012173">
    <property type="protein sequence ID" value="AKV76632.1"/>
    <property type="molecule type" value="Genomic_DNA"/>
</dbReference>
<evidence type="ECO:0000313" key="7">
    <source>
        <dbReference type="Proteomes" id="UP000029084"/>
    </source>
</evidence>
<name>A0A088E6C1_9CREN</name>
<dbReference type="OrthoDB" id="56938at2157"/>
<dbReference type="Proteomes" id="UP000068832">
    <property type="component" value="Chromosome"/>
</dbReference>
<proteinExistence type="predicted"/>
<dbReference type="PATRIC" id="fig|43687.5.peg.1507"/>
<gene>
    <name evidence="1" type="ORF">HA72_1386</name>
    <name evidence="2" type="ORF">MsedA_1404</name>
    <name evidence="3" type="ORF">MsedB_1406</name>
    <name evidence="4" type="ORF">MsedC_1404</name>
    <name evidence="5" type="ORF">MsedD_1405</name>
    <name evidence="6" type="ORF">MsedE_1410</name>
</gene>
<dbReference type="RefSeq" id="WP_012021331.1">
    <property type="nucleotide sequence ID" value="NZ_CP008822.1"/>
</dbReference>
<evidence type="ECO:0000313" key="6">
    <source>
        <dbReference type="EMBL" id="AKV83367.1"/>
    </source>
</evidence>
<evidence type="ECO:0000313" key="8">
    <source>
        <dbReference type="Proteomes" id="UP000056255"/>
    </source>
</evidence>
<evidence type="ECO:0000313" key="5">
    <source>
        <dbReference type="EMBL" id="AKV81129.1"/>
    </source>
</evidence>
<organism evidence="1 7">
    <name type="scientific">Metallosphaera sedula</name>
    <dbReference type="NCBI Taxonomy" id="43687"/>
    <lineage>
        <taxon>Archaea</taxon>
        <taxon>Thermoproteota</taxon>
        <taxon>Thermoprotei</taxon>
        <taxon>Sulfolobales</taxon>
        <taxon>Sulfolobaceae</taxon>
        <taxon>Metallosphaera</taxon>
    </lineage>
</organism>
<dbReference type="OMA" id="ERMEGRI"/>
<dbReference type="EMBL" id="CP012174">
    <property type="protein sequence ID" value="AKV78884.1"/>
    <property type="molecule type" value="Genomic_DNA"/>
</dbReference>
<evidence type="ECO:0000313" key="9">
    <source>
        <dbReference type="Proteomes" id="UP000061362"/>
    </source>
</evidence>
<reference evidence="1 7" key="1">
    <citation type="journal article" date="2014" name="J. Bacteriol.">
        <title>Role of an Archaeal PitA Transporter in the Copper and Arsenic Resistance of Metallosphaera sedula, an Extreme Thermoacidophile.</title>
        <authorList>
            <person name="McCarthy S."/>
            <person name="Ai C."/>
            <person name="Wheaton G."/>
            <person name="Tevatia R."/>
            <person name="Eckrich V."/>
            <person name="Kelly R."/>
            <person name="Blum P."/>
        </authorList>
    </citation>
    <scope>NUCLEOTIDE SEQUENCE [LARGE SCALE GENOMIC DNA]</scope>
    <source>
        <strain evidence="1 7">CuR1</strain>
    </source>
</reference>
<evidence type="ECO:0000313" key="10">
    <source>
        <dbReference type="Proteomes" id="UP000062398"/>
    </source>
</evidence>
<dbReference type="Proteomes" id="UP000062398">
    <property type="component" value="Chromosome"/>
</dbReference>
<dbReference type="EMBL" id="CP012176">
    <property type="protein sequence ID" value="AKV83367.1"/>
    <property type="molecule type" value="Genomic_DNA"/>
</dbReference>
<dbReference type="Proteomes" id="UP000062475">
    <property type="component" value="Chromosome"/>
</dbReference>
<protein>
    <submittedName>
        <fullName evidence="1">Uncharacterized protein</fullName>
    </submittedName>
</protein>